<comment type="caution">
    <text evidence="1">The sequence shown here is derived from an EMBL/GenBank/DDBJ whole genome shotgun (WGS) entry which is preliminary data.</text>
</comment>
<accession>A0A931MZ11</accession>
<dbReference type="Proteomes" id="UP000655751">
    <property type="component" value="Unassembled WGS sequence"/>
</dbReference>
<dbReference type="EMBL" id="JADMLG010000002">
    <property type="protein sequence ID" value="MBH0775640.1"/>
    <property type="molecule type" value="Genomic_DNA"/>
</dbReference>
<protein>
    <submittedName>
        <fullName evidence="1">Uncharacterized protein</fullName>
    </submittedName>
</protein>
<reference evidence="1" key="1">
    <citation type="submission" date="2020-11" db="EMBL/GenBank/DDBJ databases">
        <title>Nocardia NEAU-351.nov., a novel actinomycete isolated from the cow dung.</title>
        <authorList>
            <person name="Zhang X."/>
        </authorList>
    </citation>
    <scope>NUCLEOTIDE SEQUENCE</scope>
    <source>
        <strain evidence="1">NEAU-351</strain>
    </source>
</reference>
<dbReference type="AlphaFoldDB" id="A0A931MZ11"/>
<evidence type="ECO:0000313" key="2">
    <source>
        <dbReference type="Proteomes" id="UP000655751"/>
    </source>
</evidence>
<dbReference type="RefSeq" id="WP_196147988.1">
    <property type="nucleotide sequence ID" value="NZ_JADMLG010000002.1"/>
</dbReference>
<organism evidence="1 2">
    <name type="scientific">Nocardia bovistercoris</name>
    <dbReference type="NCBI Taxonomy" id="2785916"/>
    <lineage>
        <taxon>Bacteria</taxon>
        <taxon>Bacillati</taxon>
        <taxon>Actinomycetota</taxon>
        <taxon>Actinomycetes</taxon>
        <taxon>Mycobacteriales</taxon>
        <taxon>Nocardiaceae</taxon>
        <taxon>Nocardia</taxon>
    </lineage>
</organism>
<name>A0A931MZ11_9NOCA</name>
<gene>
    <name evidence="1" type="ORF">IT779_04970</name>
</gene>
<proteinExistence type="predicted"/>
<evidence type="ECO:0000313" key="1">
    <source>
        <dbReference type="EMBL" id="MBH0775640.1"/>
    </source>
</evidence>
<keyword evidence="2" id="KW-1185">Reference proteome</keyword>
<sequence>MSTAVDLDLLDRYRDRDDVLACQLSGPKLRRLVRTAVGLSEESIDLLTRLSERLRTAEGALPDPAMT</sequence>